<organism evidence="1 2">
    <name type="scientific">Halobacteriovorax marinus</name>
    <dbReference type="NCBI Taxonomy" id="97084"/>
    <lineage>
        <taxon>Bacteria</taxon>
        <taxon>Pseudomonadati</taxon>
        <taxon>Bdellovibrionota</taxon>
        <taxon>Bacteriovoracia</taxon>
        <taxon>Bacteriovoracales</taxon>
        <taxon>Halobacteriovoraceae</taxon>
        <taxon>Halobacteriovorax</taxon>
    </lineage>
</organism>
<evidence type="ECO:0000313" key="1">
    <source>
        <dbReference type="EMBL" id="OUS00296.1"/>
    </source>
</evidence>
<name>A0A1Y5FDJ6_9BACT</name>
<gene>
    <name evidence="1" type="ORF">A9Q84_00150</name>
</gene>
<proteinExistence type="predicted"/>
<dbReference type="AlphaFoldDB" id="A0A1Y5FDJ6"/>
<sequence>MKNNIFKDRDELYEKIFNLLSRKKMTHTQIAKELKIGRRTVFTILNERNAPNINEIRKKEVIVTVRSLYEEGYPCIYIKERLNLKENISTIQRWLIKEGVEMTSHTARIRVIKNDLQKMLTEWHSVLDMSATDISKILNVSQPTISMWFKEWEIEINEKATKKNAKPNGEAILHHKFLKYQAGAKDRNLSFRISKKLFVKLTSQNCHYCNSQPLLLRNVKRKNGNITFYSNAYANGIDRINSKKGYVPRNVVSCCTICNKIKLMYNIDDFLQKCRKISSIHYVKE</sequence>
<dbReference type="Gene3D" id="3.30.40.220">
    <property type="match status" value="1"/>
</dbReference>
<dbReference type="EMBL" id="MAAO01000001">
    <property type="protein sequence ID" value="OUS00296.1"/>
    <property type="molecule type" value="Genomic_DNA"/>
</dbReference>
<protein>
    <submittedName>
        <fullName evidence="1">Uncharacterized protein</fullName>
    </submittedName>
</protein>
<evidence type="ECO:0000313" key="2">
    <source>
        <dbReference type="Proteomes" id="UP000196531"/>
    </source>
</evidence>
<reference evidence="2" key="1">
    <citation type="journal article" date="2017" name="Proc. Natl. Acad. Sci. U.S.A.">
        <title>Simulation of Deepwater Horizon oil plume reveals substrate specialization within a complex community of hydrocarbon-degraders.</title>
        <authorList>
            <person name="Hu P."/>
            <person name="Dubinsky E.A."/>
            <person name="Probst A.J."/>
            <person name="Wang J."/>
            <person name="Sieber C.M.K."/>
            <person name="Tom L.M."/>
            <person name="Gardinali P."/>
            <person name="Banfield J.F."/>
            <person name="Atlas R.M."/>
            <person name="Andersen G.L."/>
        </authorList>
    </citation>
    <scope>NUCLEOTIDE SEQUENCE [LARGE SCALE GENOMIC DNA]</scope>
</reference>
<dbReference type="Gene3D" id="1.10.10.60">
    <property type="entry name" value="Homeodomain-like"/>
    <property type="match status" value="1"/>
</dbReference>
<accession>A0A1Y5FDJ6</accession>
<comment type="caution">
    <text evidence="1">The sequence shown here is derived from an EMBL/GenBank/DDBJ whole genome shotgun (WGS) entry which is preliminary data.</text>
</comment>
<dbReference type="Proteomes" id="UP000196531">
    <property type="component" value="Unassembled WGS sequence"/>
</dbReference>